<keyword evidence="2" id="KW-1185">Reference proteome</keyword>
<evidence type="ECO:0000313" key="2">
    <source>
        <dbReference type="Proteomes" id="UP000320216"/>
    </source>
</evidence>
<proteinExistence type="predicted"/>
<dbReference type="Proteomes" id="UP000320216">
    <property type="component" value="Chromosome"/>
</dbReference>
<dbReference type="EMBL" id="CP042305">
    <property type="protein sequence ID" value="QDZ15017.1"/>
    <property type="molecule type" value="Genomic_DNA"/>
</dbReference>
<name>A0A5B8M349_9MICO</name>
<reference evidence="1 2" key="1">
    <citation type="submission" date="2019-07" db="EMBL/GenBank/DDBJ databases">
        <title>Full genome sequence of Humibacter sp. WJ7-1.</title>
        <authorList>
            <person name="Im W.-T."/>
        </authorList>
    </citation>
    <scope>NUCLEOTIDE SEQUENCE [LARGE SCALE GENOMIC DNA]</scope>
    <source>
        <strain evidence="1 2">WJ7-1</strain>
    </source>
</reference>
<dbReference type="AlphaFoldDB" id="A0A5B8M349"/>
<evidence type="ECO:0000313" key="1">
    <source>
        <dbReference type="EMBL" id="QDZ15017.1"/>
    </source>
</evidence>
<protein>
    <submittedName>
        <fullName evidence="1">Uncharacterized protein</fullName>
    </submittedName>
</protein>
<dbReference type="OrthoDB" id="5054050at2"/>
<sequence length="282" mass="31303">MAPQPTESIAPTTRSRLMMPRPIDYAPLSLRPSKAELAEYRRPREVFGYDASTGFDEQKAPMSKKGLFGQPTNNDVWERRYRLNAFAETNGMTYTFHANPAHWPGKSKKATTLTDVLIGSGADGQRVMTCFEEDVKAQGAISGRDVEFNEFLVVALELGVRTPTVFLTHRRRPADKAADLLQANYTVGDLFARHWATIDGRPQYEAARPYLTDQVLGVILRVALGYDLHLSGGWLYLMKPDRSASAGKKNFVPQLVRERFEIAAAVGPSIAEAARDASRAQA</sequence>
<dbReference type="RefSeq" id="WP_146320451.1">
    <property type="nucleotide sequence ID" value="NZ_CP042305.1"/>
</dbReference>
<accession>A0A5B8M349</accession>
<organism evidence="1 2">
    <name type="scientific">Humibacter ginsenosidimutans</name>
    <dbReference type="NCBI Taxonomy" id="2599293"/>
    <lineage>
        <taxon>Bacteria</taxon>
        <taxon>Bacillati</taxon>
        <taxon>Actinomycetota</taxon>
        <taxon>Actinomycetes</taxon>
        <taxon>Micrococcales</taxon>
        <taxon>Microbacteriaceae</taxon>
        <taxon>Humibacter</taxon>
    </lineage>
</organism>
<gene>
    <name evidence="1" type="ORF">FPZ11_09775</name>
</gene>
<dbReference type="KEGG" id="huw:FPZ11_09775"/>